<gene>
    <name evidence="2" type="ORF">EFL26_20790</name>
</gene>
<accession>A0A3N0GIE7</accession>
<dbReference type="PANTHER" id="PTHR18964:SF149">
    <property type="entry name" value="BIFUNCTIONAL UDP-N-ACETYLGLUCOSAMINE 2-EPIMERASE_N-ACETYLMANNOSAMINE KINASE"/>
    <property type="match status" value="1"/>
</dbReference>
<reference evidence="2 3" key="1">
    <citation type="submission" date="2018-11" db="EMBL/GenBank/DDBJ databases">
        <authorList>
            <person name="Li F."/>
        </authorList>
    </citation>
    <scope>NUCLEOTIDE SEQUENCE [LARGE SCALE GENOMIC DNA]</scope>
    <source>
        <strain evidence="2 3">Gsoil 818</strain>
    </source>
</reference>
<dbReference type="Proteomes" id="UP000279994">
    <property type="component" value="Unassembled WGS sequence"/>
</dbReference>
<dbReference type="InterPro" id="IPR043129">
    <property type="entry name" value="ATPase_NBD"/>
</dbReference>
<proteinExistence type="inferred from homology"/>
<dbReference type="InterPro" id="IPR036390">
    <property type="entry name" value="WH_DNA-bd_sf"/>
</dbReference>
<keyword evidence="3" id="KW-1185">Reference proteome</keyword>
<dbReference type="SUPFAM" id="SSF53067">
    <property type="entry name" value="Actin-like ATPase domain"/>
    <property type="match status" value="1"/>
</dbReference>
<dbReference type="SUPFAM" id="SSF46785">
    <property type="entry name" value="Winged helix' DNA-binding domain"/>
    <property type="match status" value="1"/>
</dbReference>
<dbReference type="EMBL" id="RJSF01000047">
    <property type="protein sequence ID" value="RNM11888.1"/>
    <property type="molecule type" value="Genomic_DNA"/>
</dbReference>
<dbReference type="Gene3D" id="1.10.10.10">
    <property type="entry name" value="Winged helix-like DNA-binding domain superfamily/Winged helix DNA-binding domain"/>
    <property type="match status" value="1"/>
</dbReference>
<comment type="caution">
    <text evidence="2">The sequence shown here is derived from an EMBL/GenBank/DDBJ whole genome shotgun (WGS) entry which is preliminary data.</text>
</comment>
<protein>
    <submittedName>
        <fullName evidence="2">ROK family protein</fullName>
    </submittedName>
</protein>
<dbReference type="InterPro" id="IPR036388">
    <property type="entry name" value="WH-like_DNA-bd_sf"/>
</dbReference>
<organism evidence="2 3">
    <name type="scientific">Nocardioides pocheonensis</name>
    <dbReference type="NCBI Taxonomy" id="661485"/>
    <lineage>
        <taxon>Bacteria</taxon>
        <taxon>Bacillati</taxon>
        <taxon>Actinomycetota</taxon>
        <taxon>Actinomycetes</taxon>
        <taxon>Propionibacteriales</taxon>
        <taxon>Nocardioidaceae</taxon>
        <taxon>Nocardioides</taxon>
    </lineage>
</organism>
<dbReference type="InterPro" id="IPR000600">
    <property type="entry name" value="ROK"/>
</dbReference>
<dbReference type="Gene3D" id="3.30.420.40">
    <property type="match status" value="2"/>
</dbReference>
<dbReference type="Pfam" id="PF00480">
    <property type="entry name" value="ROK"/>
    <property type="match status" value="1"/>
</dbReference>
<comment type="similarity">
    <text evidence="1">Belongs to the ROK (NagC/XylR) family.</text>
</comment>
<name>A0A3N0GIE7_9ACTN</name>
<dbReference type="PANTHER" id="PTHR18964">
    <property type="entry name" value="ROK (REPRESSOR, ORF, KINASE) FAMILY"/>
    <property type="match status" value="1"/>
</dbReference>
<dbReference type="OrthoDB" id="3225083at2"/>
<evidence type="ECO:0000313" key="3">
    <source>
        <dbReference type="Proteomes" id="UP000279994"/>
    </source>
</evidence>
<evidence type="ECO:0000256" key="1">
    <source>
        <dbReference type="ARBA" id="ARBA00006479"/>
    </source>
</evidence>
<dbReference type="AlphaFoldDB" id="A0A3N0GIE7"/>
<sequence length="390" mass="40044">MSALLTQVHLQGPTTRAALTTTLGLNRSTIGDLTRQLEEIGLLVEVPPGEEPVVPGRRSGRPSLVVAPREDVTVLAVALDVDRITVAVVGLGGVVLDRRTRLHQRGEHDGERVAETVAQMCGELMALGLGSRLLGVGVSVPGAVRESDGMVRFAPNLGWTDVPFADLLATELRLPVVTANDADLGALAEHMRGAAVGADDVAYLSGSVGIGGGFFVRGLPLRGASGFAGEVGHVMVDSNGDQCRCGAVGCLETKVGENQLLAAAGRLPGGGPPAVAELIKAADAGDARAGQAVDGVAHWLGVGLRPVFALFNPEVVVLGGLLSQVFTARRTIVLEGLDPQSLISARDVLNIRPSSLGDDASLLGAAELAFAPLLAEPGRVDVDRPVAAQG</sequence>
<evidence type="ECO:0000313" key="2">
    <source>
        <dbReference type="EMBL" id="RNM11888.1"/>
    </source>
</evidence>